<protein>
    <recommendedName>
        <fullName evidence="6">SUZ domain-containing protein</fullName>
    </recommendedName>
</protein>
<keyword evidence="4" id="KW-1185">Reference proteome</keyword>
<proteinExistence type="predicted"/>
<dbReference type="GeneID" id="41959256"/>
<feature type="compositionally biased region" description="Polar residues" evidence="1">
    <location>
        <begin position="142"/>
        <end position="164"/>
    </location>
</feature>
<sequence>MPRNAVPDAWDDDWEPEAAASKPPSTQIPRSTASSPEGGVPLTTAERLARHEESNRRLWQSADAPEDVQTHQYLPATNNVTPVVFKPAMKVLSRRPGNTPVDDSERLAAAATQQPTPEQMRLQREEKQRRYNEARAKIFGEPSSSPSAANLTGATNSGASTPGTVTPPLSDGGAGVTSARHRRRGSRGNGRGRGDGGGRGGGGMSNNHSFSGQGQVNNSNSSLNSDAQVRRPPPNRELYDPNSSPKPRRGGGSDVAASPRSGTPREDDLGSRIQAVRAPKGPDGTGRGGFGFSTRSG</sequence>
<dbReference type="Proteomes" id="UP000515153">
    <property type="component" value="Unplaced"/>
</dbReference>
<dbReference type="PROSITE" id="PS51938">
    <property type="entry name" value="SUZ_C"/>
    <property type="match status" value="1"/>
</dbReference>
<feature type="domain" description="SUZ-C" evidence="3">
    <location>
        <begin position="241"/>
        <end position="294"/>
    </location>
</feature>
<feature type="compositionally biased region" description="Basic and acidic residues" evidence="1">
    <location>
        <begin position="121"/>
        <end position="138"/>
    </location>
</feature>
<dbReference type="RefSeq" id="XP_030984114.1">
    <property type="nucleotide sequence ID" value="XM_031124347.1"/>
</dbReference>
<reference evidence="5" key="1">
    <citation type="journal article" date="2019" name="Mol. Biol. Evol.">
        <title>Blast fungal genomes show frequent chromosomal changes, gene gains and losses, and effector gene turnover.</title>
        <authorList>
            <person name="Gomez Luciano L.B."/>
            <person name="Jason Tsai I."/>
            <person name="Chuma I."/>
            <person name="Tosa Y."/>
            <person name="Chen Y.H."/>
            <person name="Li J.Y."/>
            <person name="Li M.Y."/>
            <person name="Jade Lu M.Y."/>
            <person name="Nakayashiki H."/>
            <person name="Li W.H."/>
        </authorList>
    </citation>
    <scope>NUCLEOTIDE SEQUENCE</scope>
    <source>
        <strain evidence="5">NI907</strain>
    </source>
</reference>
<feature type="region of interest" description="Disordered" evidence="1">
    <location>
        <begin position="1"/>
        <end position="64"/>
    </location>
</feature>
<evidence type="ECO:0000313" key="5">
    <source>
        <dbReference type="RefSeq" id="XP_030984114.1"/>
    </source>
</evidence>
<accession>A0A6P8BAP3</accession>
<evidence type="ECO:0000259" key="3">
    <source>
        <dbReference type="PROSITE" id="PS51938"/>
    </source>
</evidence>
<name>A0A6P8BAP3_PYRGI</name>
<feature type="compositionally biased region" description="Polar residues" evidence="1">
    <location>
        <begin position="23"/>
        <end position="35"/>
    </location>
</feature>
<gene>
    <name evidence="5" type="ORF">PgNI_04298</name>
</gene>
<evidence type="ECO:0000256" key="1">
    <source>
        <dbReference type="SAM" id="MobiDB-lite"/>
    </source>
</evidence>
<dbReference type="InterPro" id="IPR024642">
    <property type="entry name" value="SUZ-C"/>
</dbReference>
<dbReference type="KEGG" id="pgri:PgNI_04298"/>
<evidence type="ECO:0000259" key="2">
    <source>
        <dbReference type="PROSITE" id="PS51673"/>
    </source>
</evidence>
<reference evidence="5" key="2">
    <citation type="submission" date="2019-10" db="EMBL/GenBank/DDBJ databases">
        <authorList>
            <consortium name="NCBI Genome Project"/>
        </authorList>
    </citation>
    <scope>NUCLEOTIDE SEQUENCE</scope>
    <source>
        <strain evidence="5">NI907</strain>
    </source>
</reference>
<dbReference type="OrthoDB" id="5422283at2759"/>
<evidence type="ECO:0000313" key="4">
    <source>
        <dbReference type="Proteomes" id="UP000515153"/>
    </source>
</evidence>
<organism evidence="4 5">
    <name type="scientific">Pyricularia grisea</name>
    <name type="common">Crabgrass-specific blast fungus</name>
    <name type="synonym">Magnaporthe grisea</name>
    <dbReference type="NCBI Taxonomy" id="148305"/>
    <lineage>
        <taxon>Eukaryota</taxon>
        <taxon>Fungi</taxon>
        <taxon>Dikarya</taxon>
        <taxon>Ascomycota</taxon>
        <taxon>Pezizomycotina</taxon>
        <taxon>Sordariomycetes</taxon>
        <taxon>Sordariomycetidae</taxon>
        <taxon>Magnaporthales</taxon>
        <taxon>Pyriculariaceae</taxon>
        <taxon>Pyricularia</taxon>
    </lineage>
</organism>
<dbReference type="PROSITE" id="PS51673">
    <property type="entry name" value="SUZ"/>
    <property type="match status" value="1"/>
</dbReference>
<feature type="compositionally biased region" description="Low complexity" evidence="1">
    <location>
        <begin position="108"/>
        <end position="117"/>
    </location>
</feature>
<dbReference type="AlphaFoldDB" id="A0A6P8BAP3"/>
<feature type="domain" description="SUZ" evidence="2">
    <location>
        <begin position="64"/>
        <end position="143"/>
    </location>
</feature>
<feature type="compositionally biased region" description="Gly residues" evidence="1">
    <location>
        <begin position="187"/>
        <end position="204"/>
    </location>
</feature>
<feature type="compositionally biased region" description="Basic and acidic residues" evidence="1">
    <location>
        <begin position="47"/>
        <end position="56"/>
    </location>
</feature>
<dbReference type="InterPro" id="IPR024771">
    <property type="entry name" value="SUZ"/>
</dbReference>
<dbReference type="Pfam" id="PF12752">
    <property type="entry name" value="SUZ"/>
    <property type="match status" value="1"/>
</dbReference>
<feature type="region of interest" description="Disordered" evidence="1">
    <location>
        <begin position="91"/>
        <end position="297"/>
    </location>
</feature>
<evidence type="ECO:0008006" key="6">
    <source>
        <dbReference type="Google" id="ProtNLM"/>
    </source>
</evidence>
<feature type="compositionally biased region" description="Polar residues" evidence="1">
    <location>
        <begin position="205"/>
        <end position="216"/>
    </location>
</feature>
<reference evidence="5" key="3">
    <citation type="submission" date="2025-08" db="UniProtKB">
        <authorList>
            <consortium name="RefSeq"/>
        </authorList>
    </citation>
    <scope>IDENTIFICATION</scope>
    <source>
        <strain evidence="5">NI907</strain>
    </source>
</reference>